<keyword evidence="1" id="KW-0472">Membrane</keyword>
<evidence type="ECO:0000313" key="3">
    <source>
        <dbReference type="Proteomes" id="UP000600918"/>
    </source>
</evidence>
<keyword evidence="3" id="KW-1185">Reference proteome</keyword>
<evidence type="ECO:0000313" key="2">
    <source>
        <dbReference type="EMBL" id="KAF7389477.1"/>
    </source>
</evidence>
<name>A0A834MY71_VESPE</name>
<organism evidence="2 3">
    <name type="scientific">Vespula pensylvanica</name>
    <name type="common">Western yellow jacket</name>
    <name type="synonym">Wasp</name>
    <dbReference type="NCBI Taxonomy" id="30213"/>
    <lineage>
        <taxon>Eukaryota</taxon>
        <taxon>Metazoa</taxon>
        <taxon>Ecdysozoa</taxon>
        <taxon>Arthropoda</taxon>
        <taxon>Hexapoda</taxon>
        <taxon>Insecta</taxon>
        <taxon>Pterygota</taxon>
        <taxon>Neoptera</taxon>
        <taxon>Endopterygota</taxon>
        <taxon>Hymenoptera</taxon>
        <taxon>Apocrita</taxon>
        <taxon>Aculeata</taxon>
        <taxon>Vespoidea</taxon>
        <taxon>Vespidae</taxon>
        <taxon>Vespinae</taxon>
        <taxon>Vespula</taxon>
    </lineage>
</organism>
<proteinExistence type="predicted"/>
<dbReference type="Proteomes" id="UP000600918">
    <property type="component" value="Unassembled WGS sequence"/>
</dbReference>
<evidence type="ECO:0008006" key="4">
    <source>
        <dbReference type="Google" id="ProtNLM"/>
    </source>
</evidence>
<protein>
    <recommendedName>
        <fullName evidence="4">Transmembrane protein</fullName>
    </recommendedName>
</protein>
<dbReference type="EMBL" id="JACSDY010000024">
    <property type="protein sequence ID" value="KAF7389477.1"/>
    <property type="molecule type" value="Genomic_DNA"/>
</dbReference>
<feature type="transmembrane region" description="Helical" evidence="1">
    <location>
        <begin position="57"/>
        <end position="77"/>
    </location>
</feature>
<reference evidence="2" key="1">
    <citation type="journal article" date="2020" name="G3 (Bethesda)">
        <title>High-Quality Assemblies for Three Invasive Social Wasps from the &lt;i&gt;Vespula&lt;/i&gt; Genus.</title>
        <authorList>
            <person name="Harrop T.W.R."/>
            <person name="Guhlin J."/>
            <person name="McLaughlin G.M."/>
            <person name="Permina E."/>
            <person name="Stockwell P."/>
            <person name="Gilligan J."/>
            <person name="Le Lec M.F."/>
            <person name="Gruber M.A.M."/>
            <person name="Quinn O."/>
            <person name="Lovegrove M."/>
            <person name="Duncan E.J."/>
            <person name="Remnant E.J."/>
            <person name="Van Eeckhoven J."/>
            <person name="Graham B."/>
            <person name="Knapp R.A."/>
            <person name="Langford K.W."/>
            <person name="Kronenberg Z."/>
            <person name="Press M.O."/>
            <person name="Eacker S.M."/>
            <person name="Wilson-Rankin E.E."/>
            <person name="Purcell J."/>
            <person name="Lester P.J."/>
            <person name="Dearden P.K."/>
        </authorList>
    </citation>
    <scope>NUCLEOTIDE SEQUENCE</scope>
    <source>
        <strain evidence="2">Volc-1</strain>
    </source>
</reference>
<keyword evidence="1" id="KW-1133">Transmembrane helix</keyword>
<dbReference type="AlphaFoldDB" id="A0A834MY71"/>
<sequence>MMKMASNDGGNGAGDGGWQLGWVTRKEKSVPSGVKWECQPRHIVQTITTTTSSVISFWNWFLMSFVGCICRVILCICLEYKRPLNWSVGWLFGWLFGWLVGWLVG</sequence>
<feature type="transmembrane region" description="Helical" evidence="1">
    <location>
        <begin position="84"/>
        <end position="104"/>
    </location>
</feature>
<comment type="caution">
    <text evidence="2">The sequence shown here is derived from an EMBL/GenBank/DDBJ whole genome shotgun (WGS) entry which is preliminary data.</text>
</comment>
<keyword evidence="1" id="KW-0812">Transmembrane</keyword>
<accession>A0A834MY71</accession>
<evidence type="ECO:0000256" key="1">
    <source>
        <dbReference type="SAM" id="Phobius"/>
    </source>
</evidence>
<gene>
    <name evidence="2" type="ORF">H0235_017961</name>
</gene>